<dbReference type="PANTHER" id="PTHR24413">
    <property type="entry name" value="SPECKLE-TYPE POZ PROTEIN"/>
    <property type="match status" value="1"/>
</dbReference>
<proteinExistence type="predicted"/>
<dbReference type="OrthoDB" id="5868959at2759"/>
<accession>A0A0M3KD71</accession>
<sequence>MTASHLELLREEHLQLQLKFQELQKRYDILEASCTKDSDSNNTKNDKLSFVNKLVSSVAKLYEKDLYSDITIHCDGHQLRGHRFVIAARTDYWNDLSMTDRIELKADISYSVGCTLLKWIYTDRLDTTLGDQIIMDILSAAIEYRFYDLKERCVRLLTGRLDVGNCVRIYQFCEENGLEELRDKCAQLISIRWSEFGAEHFTNLSAPLLYRILRSRRLGRRLKNQMTIMDDI</sequence>
<dbReference type="Proteomes" id="UP000267096">
    <property type="component" value="Unassembled WGS sequence"/>
</dbReference>
<organism evidence="5">
    <name type="scientific">Anisakis simplex</name>
    <name type="common">Herring worm</name>
    <dbReference type="NCBI Taxonomy" id="6269"/>
    <lineage>
        <taxon>Eukaryota</taxon>
        <taxon>Metazoa</taxon>
        <taxon>Ecdysozoa</taxon>
        <taxon>Nematoda</taxon>
        <taxon>Chromadorea</taxon>
        <taxon>Rhabditida</taxon>
        <taxon>Spirurina</taxon>
        <taxon>Ascaridomorpha</taxon>
        <taxon>Ascaridoidea</taxon>
        <taxon>Anisakidae</taxon>
        <taxon>Anisakis</taxon>
        <taxon>Anisakis simplex complex</taxon>
    </lineage>
</organism>
<evidence type="ECO:0000313" key="3">
    <source>
        <dbReference type="EMBL" id="VDK64282.1"/>
    </source>
</evidence>
<dbReference type="Gene3D" id="1.25.40.420">
    <property type="match status" value="1"/>
</dbReference>
<dbReference type="SMART" id="SM00225">
    <property type="entry name" value="BTB"/>
    <property type="match status" value="1"/>
</dbReference>
<evidence type="ECO:0000313" key="5">
    <source>
        <dbReference type="WBParaSite" id="ASIM_0001892301-mRNA-1"/>
    </source>
</evidence>
<evidence type="ECO:0000313" key="4">
    <source>
        <dbReference type="Proteomes" id="UP000267096"/>
    </source>
</evidence>
<dbReference type="InterPro" id="IPR011333">
    <property type="entry name" value="SKP1/BTB/POZ_sf"/>
</dbReference>
<feature type="coiled-coil region" evidence="1">
    <location>
        <begin position="6"/>
        <end position="33"/>
    </location>
</feature>
<dbReference type="Gene3D" id="3.30.710.10">
    <property type="entry name" value="Potassium Channel Kv1.1, Chain A"/>
    <property type="match status" value="1"/>
</dbReference>
<gene>
    <name evidence="3" type="ORF">ASIM_LOCUS18318</name>
</gene>
<feature type="domain" description="BTB" evidence="2">
    <location>
        <begin position="68"/>
        <end position="129"/>
    </location>
</feature>
<dbReference type="Pfam" id="PF00651">
    <property type="entry name" value="BTB"/>
    <property type="match status" value="1"/>
</dbReference>
<reference evidence="3 4" key="2">
    <citation type="submission" date="2018-11" db="EMBL/GenBank/DDBJ databases">
        <authorList>
            <consortium name="Pathogen Informatics"/>
        </authorList>
    </citation>
    <scope>NUCLEOTIDE SEQUENCE [LARGE SCALE GENOMIC DNA]</scope>
</reference>
<dbReference type="AlphaFoldDB" id="A0A0M3KD71"/>
<evidence type="ECO:0000256" key="1">
    <source>
        <dbReference type="SAM" id="Coils"/>
    </source>
</evidence>
<dbReference type="PROSITE" id="PS50097">
    <property type="entry name" value="BTB"/>
    <property type="match status" value="1"/>
</dbReference>
<dbReference type="InterPro" id="IPR000210">
    <property type="entry name" value="BTB/POZ_dom"/>
</dbReference>
<evidence type="ECO:0000259" key="2">
    <source>
        <dbReference type="PROSITE" id="PS50097"/>
    </source>
</evidence>
<protein>
    <submittedName>
        <fullName evidence="5">BTB domain-containing protein</fullName>
    </submittedName>
</protein>
<dbReference type="EMBL" id="UYRR01035328">
    <property type="protein sequence ID" value="VDK64282.1"/>
    <property type="molecule type" value="Genomic_DNA"/>
</dbReference>
<reference evidence="5" key="1">
    <citation type="submission" date="2017-02" db="UniProtKB">
        <authorList>
            <consortium name="WormBaseParasite"/>
        </authorList>
    </citation>
    <scope>IDENTIFICATION</scope>
</reference>
<keyword evidence="1" id="KW-0175">Coiled coil</keyword>
<keyword evidence="4" id="KW-1185">Reference proteome</keyword>
<name>A0A0M3KD71_ANISI</name>
<dbReference type="SUPFAM" id="SSF54695">
    <property type="entry name" value="POZ domain"/>
    <property type="match status" value="1"/>
</dbReference>
<dbReference type="WBParaSite" id="ASIM_0001892301-mRNA-1">
    <property type="protein sequence ID" value="ASIM_0001892301-mRNA-1"/>
    <property type="gene ID" value="ASIM_0001892301"/>
</dbReference>